<dbReference type="PROSITE" id="PS51194">
    <property type="entry name" value="HELICASE_CTER"/>
    <property type="match status" value="2"/>
</dbReference>
<dbReference type="Gene3D" id="1.10.3380.10">
    <property type="entry name" value="Sec63 N-terminal domain-like domain"/>
    <property type="match status" value="2"/>
</dbReference>
<dbReference type="Pfam" id="PF26582">
    <property type="entry name" value="ASCC3_N"/>
    <property type="match status" value="1"/>
</dbReference>
<sequence length="2171" mass="246544">MAVSTVPRLTGALRAFSHITADVDYEKSADATWLPRFSHRRESQDLTWSKLKSTLLSHSSKSIESLKELTHVAKDFVGSYATQDEVQSAATFLFSTLKDHESVSREIAKTLQQAFGHFTMASAQKALLIVKKLLSGIPEQIRDELKKTGDRVQINEEFGKGIKFTAPRDETLDLLSSDSETEDYQELKIDLKYHSPTAKKTTATGKSRVKLCRDQSRRGVSTAENRQPDASWLQFEVLKYFKDDDNELGLPVSAICASLFDMLSSDQTNEQLQNDLFDFLGFERIVMIEGLLQSRSSLLDSAFNQDLPESKLPCELQQSRPNVACTVTVQSNLMKQLKKQLRKEAEEDEKKFPFHKALRDERAAQLDAAAKVPLFQDRLPRTDTVVEKFPHVFDLYAEAKSSSAFVGGATMVLPDGFDRKDNKLYEEVNIPPTEQAPVGEDFHLIQISELDEIAQVAFRSTKQLNKIQSVVCETAYYSNENLLICAPTGAGKTNIAMLTVLHEIKKHIHQGVIKKDDFKVVYIAPMKALAAEMVRNFGQKLEPLGIQVKELTGDMQLTKTEIMQTQMLVTTPEKWDVVTRKGAGDVALTQLVRLLIIDEVHLLHDDRGAVLESLVARTLRQVESSQLMIRIVGLSATLPNYMDVAQFLRVNPYVGLFFFDGRFRPVPLGQTFIGVKGRNPMQLMGAMDEVCYEKVAEQVKNGHQVMVFVHARNATVRTAMTLRDKASSKNELRMFSADQDSKFGLAQKQMTRSRNMQMKELFEDGFSIHHAGMLRSDRNLVERFFTSGLIKVLCCTATLAWGVNLPAHAVIIKGTQIYDAKHGMFIDLGMLDVMQIFGRAGRPQYDKYGHGTIITSHDKLSHYLSLLTRQNPIESQFLGSLTDNLNAEVALGTVTNVEEAVEWLSYTYLFVRMRKNFHAYGIPFTALQNDPMLLGHRKVQIVHAARQLDSAHMVRFEERTGFLFSTDLGRIASHFYIKYDTVATINEELKSAMTEADILATVSKAQEFEQIKVRDDELEELDRHQMESCHLNVFGGTENTYGKVNVLIQSFISRARMDSFSLVSDAAYVKQNASRIIRALFEVCLTKGWPIMSGRLLTLSKVMDRQLWGFQNPMRQFDLPHEILEKLERLKLTPDKLREMDSKEIGHMVHHVRMGPEIKKFAYQIPNLTLEATIQPITRTVLKVQLGIEADFTWNDRAHRSVEPFWIWVEDPDNDHIYHSEYFLLQKKQVMKSERQVLTFTIPIFEPLPSQYYVRAISDRWLGSESVCPISFKHLIMPERHPPHTELLDLNPLPVSALGDYRLELVYSFSHFNPVQTQIFHCLYHTDNNALVGAPTGSGKTVAAELAIFRVFREYPKCKAVYVAPLKALVRERIQDWKERIEKKLGKRVVELTGDVTPDARAIANADLIVTTPEKWDGISRSWQTRNYVQSVALIVIDEIHLLGADRGPVLEVLVSRTNFISSHTGQKVRVVGLSTALANARDLADWLNIDQMGLFNFRPSVRPVPLEVHISGFPGKHYCPRMATMNKPTFQAIKTHSPTKPALIFVSSRRQTRVTALDMIAYLAAEDNPREWLHMPDGEMDHLIRDIRDANLKLTLAFGIGIHHAGLHEKDRKAVEELFVNQKIQVLVATSTLAWGVNFPAHLVVVKGTEYFDGKTKRYVDFPITDVLQMMGRAGRPQFDDEGIAVILVQDVKKHFYKKFLYEPFPVESSLLEVLPDHMCAEIVAGTISSKQDALEYLTWTYFFRRLLVNPSYYSLSDTGHDSINRYLSSLVERAVVSLSYSHCIQLEDDDRTIAATTLGRICSYYYLSHLTAQMFKEALAPDARVEKVVEILSNAHEYAELPVRHNEDAINSELAKQLPLEVPPHSFDSSHTKANLLLQAHLSRQHLLCSDYNTDTKSVMDQAIRILQALLDAAADKGWLLAALNVIHVVQMLYQGRWLQDSSLLTLPHVEKYHLGCFRRGNQRIDCLPELMAVVGSKYEVLFKMMKQDFDPPQIEQVYQVLHQLPVLETSLSIKGWWADGEKELEVDVSEGSGTRLVNKPWIEVHADQEYVLNVNLTRLNRNKGERRAHTPQFPKPKDEGWFLMLGEIDLREVLALKRIGFVRGRQRAPLVFYTPEREGRVIYTLYVMSDAYLGLDQQYDVCLDILPPSIEAQLNSELAAGWDSNMPA</sequence>
<keyword evidence="7" id="KW-0378">Hydrolase</keyword>
<keyword evidence="4" id="KW-0677">Repeat</keyword>
<dbReference type="Gene3D" id="3.40.50.300">
    <property type="entry name" value="P-loop containing nucleotide triphosphate hydrolases"/>
    <property type="match status" value="4"/>
</dbReference>
<organism evidence="15 16">
    <name type="scientific">Priapulus caudatus</name>
    <name type="common">Priapulid worm</name>
    <dbReference type="NCBI Taxonomy" id="37621"/>
    <lineage>
        <taxon>Eukaryota</taxon>
        <taxon>Metazoa</taxon>
        <taxon>Ecdysozoa</taxon>
        <taxon>Scalidophora</taxon>
        <taxon>Priapulida</taxon>
        <taxon>Priapulimorpha</taxon>
        <taxon>Priapulimorphida</taxon>
        <taxon>Priapulidae</taxon>
        <taxon>Priapulus</taxon>
    </lineage>
</organism>
<dbReference type="SMART" id="SM00973">
    <property type="entry name" value="Sec63"/>
    <property type="match status" value="2"/>
</dbReference>
<dbReference type="Gene3D" id="1.10.10.10">
    <property type="entry name" value="Winged helix-like DNA-binding domain superfamily/Winged helix DNA-binding domain"/>
    <property type="match status" value="2"/>
</dbReference>
<dbReference type="SUPFAM" id="SSF81296">
    <property type="entry name" value="E set domains"/>
    <property type="match status" value="1"/>
</dbReference>
<dbReference type="PIRSF" id="PIRSF039073">
    <property type="entry name" value="BRR2"/>
    <property type="match status" value="1"/>
</dbReference>
<dbReference type="Gene3D" id="2.60.40.150">
    <property type="entry name" value="C2 domain"/>
    <property type="match status" value="2"/>
</dbReference>
<feature type="domain" description="Helicase C-terminal" evidence="14">
    <location>
        <begin position="1529"/>
        <end position="1724"/>
    </location>
</feature>
<dbReference type="InterPro" id="IPR058856">
    <property type="entry name" value="ASCC3_N"/>
</dbReference>
<keyword evidence="15" id="KW-1185">Reference proteome</keyword>
<keyword evidence="12" id="KW-0539">Nucleus</keyword>
<protein>
    <submittedName>
        <fullName evidence="16">Activating signal cointegrator 1 complex subunit 3-like</fullName>
    </submittedName>
</protein>
<accession>A0ABM1EKG5</accession>
<evidence type="ECO:0000259" key="13">
    <source>
        <dbReference type="PROSITE" id="PS51192"/>
    </source>
</evidence>
<proteinExistence type="predicted"/>
<dbReference type="PROSITE" id="PS51192">
    <property type="entry name" value="HELICASE_ATP_BIND_1"/>
    <property type="match status" value="2"/>
</dbReference>
<dbReference type="InterPro" id="IPR014001">
    <property type="entry name" value="Helicase_ATP-bd"/>
</dbReference>
<evidence type="ECO:0000256" key="8">
    <source>
        <dbReference type="ARBA" id="ARBA00022806"/>
    </source>
</evidence>
<dbReference type="InterPro" id="IPR003593">
    <property type="entry name" value="AAA+_ATPase"/>
</dbReference>
<keyword evidence="10" id="KW-0234">DNA repair</keyword>
<dbReference type="SMART" id="SM00490">
    <property type="entry name" value="HELICc"/>
    <property type="match status" value="2"/>
</dbReference>
<dbReference type="InterPro" id="IPR050474">
    <property type="entry name" value="Hel308_SKI2-like"/>
</dbReference>
<dbReference type="SUPFAM" id="SSF52540">
    <property type="entry name" value="P-loop containing nucleoside triphosphate hydrolases"/>
    <property type="match status" value="4"/>
</dbReference>
<evidence type="ECO:0000256" key="7">
    <source>
        <dbReference type="ARBA" id="ARBA00022801"/>
    </source>
</evidence>
<dbReference type="CDD" id="cd18020">
    <property type="entry name" value="DEXHc_ASCC3_1"/>
    <property type="match status" value="1"/>
</dbReference>
<keyword evidence="8" id="KW-0347">Helicase</keyword>
<dbReference type="CDD" id="cd18022">
    <property type="entry name" value="DEXHc_ASCC3_2"/>
    <property type="match status" value="1"/>
</dbReference>
<evidence type="ECO:0000256" key="4">
    <source>
        <dbReference type="ARBA" id="ARBA00022737"/>
    </source>
</evidence>
<evidence type="ECO:0000256" key="3">
    <source>
        <dbReference type="ARBA" id="ARBA00022490"/>
    </source>
</evidence>
<keyword evidence="6" id="KW-0227">DNA damage</keyword>
<dbReference type="PANTHER" id="PTHR47961:SF13">
    <property type="entry name" value="ACTIVATING SIGNAL COINTEGRATOR 1 COMPLEX SUBUNIT 3"/>
    <property type="match status" value="1"/>
</dbReference>
<dbReference type="InterPro" id="IPR027417">
    <property type="entry name" value="P-loop_NTPase"/>
</dbReference>
<dbReference type="CDD" id="cd18795">
    <property type="entry name" value="SF2_C_Ski2"/>
    <property type="match status" value="2"/>
</dbReference>
<evidence type="ECO:0000259" key="14">
    <source>
        <dbReference type="PROSITE" id="PS51194"/>
    </source>
</evidence>
<dbReference type="Pfam" id="PF02889">
    <property type="entry name" value="Sec63"/>
    <property type="match status" value="2"/>
</dbReference>
<evidence type="ECO:0000256" key="9">
    <source>
        <dbReference type="ARBA" id="ARBA00022840"/>
    </source>
</evidence>
<keyword evidence="3" id="KW-0963">Cytoplasm</keyword>
<dbReference type="PANTHER" id="PTHR47961">
    <property type="entry name" value="DNA POLYMERASE THETA, PUTATIVE (AFU_ORTHOLOGUE AFUA_1G05260)-RELATED"/>
    <property type="match status" value="1"/>
</dbReference>
<name>A0ABM1EKG5_PRICU</name>
<dbReference type="InterPro" id="IPR036390">
    <property type="entry name" value="WH_DNA-bd_sf"/>
</dbReference>
<reference evidence="16" key="1">
    <citation type="submission" date="2025-08" db="UniProtKB">
        <authorList>
            <consortium name="RefSeq"/>
        </authorList>
    </citation>
    <scope>IDENTIFICATION</scope>
</reference>
<dbReference type="InterPro" id="IPR014756">
    <property type="entry name" value="Ig_E-set"/>
</dbReference>
<evidence type="ECO:0000256" key="10">
    <source>
        <dbReference type="ARBA" id="ARBA00023204"/>
    </source>
</evidence>
<evidence type="ECO:0000313" key="15">
    <source>
        <dbReference type="Proteomes" id="UP000695022"/>
    </source>
</evidence>
<feature type="domain" description="Helicase ATP-binding" evidence="13">
    <location>
        <begin position="1321"/>
        <end position="1496"/>
    </location>
</feature>
<feature type="domain" description="Helicase C-terminal" evidence="14">
    <location>
        <begin position="691"/>
        <end position="905"/>
    </location>
</feature>
<dbReference type="Gene3D" id="1.10.150.20">
    <property type="entry name" value="5' to 3' exonuclease, C-terminal subdomain"/>
    <property type="match status" value="1"/>
</dbReference>
<dbReference type="InterPro" id="IPR036388">
    <property type="entry name" value="WH-like_DNA-bd_sf"/>
</dbReference>
<dbReference type="InterPro" id="IPR004179">
    <property type="entry name" value="Sec63-dom"/>
</dbReference>
<dbReference type="SUPFAM" id="SSF158702">
    <property type="entry name" value="Sec63 N-terminal domain-like"/>
    <property type="match status" value="2"/>
</dbReference>
<dbReference type="Proteomes" id="UP000695022">
    <property type="component" value="Unplaced"/>
</dbReference>
<dbReference type="InterPro" id="IPR001650">
    <property type="entry name" value="Helicase_C-like"/>
</dbReference>
<evidence type="ECO:0000256" key="1">
    <source>
        <dbReference type="ARBA" id="ARBA00004324"/>
    </source>
</evidence>
<dbReference type="Pfam" id="PF00271">
    <property type="entry name" value="Helicase_C"/>
    <property type="match status" value="2"/>
</dbReference>
<evidence type="ECO:0000256" key="5">
    <source>
        <dbReference type="ARBA" id="ARBA00022741"/>
    </source>
</evidence>
<feature type="domain" description="Helicase ATP-binding" evidence="13">
    <location>
        <begin position="473"/>
        <end position="656"/>
    </location>
</feature>
<evidence type="ECO:0000256" key="6">
    <source>
        <dbReference type="ARBA" id="ARBA00022763"/>
    </source>
</evidence>
<dbReference type="Pfam" id="PF23445">
    <property type="entry name" value="WHD_SNRNP200"/>
    <property type="match status" value="2"/>
</dbReference>
<comment type="subcellular location">
    <subcellularLocation>
        <location evidence="2">Cytoplasm</location>
        <location evidence="2">Cytosol</location>
    </subcellularLocation>
    <subcellularLocation>
        <location evidence="1">Nucleus speckle</location>
    </subcellularLocation>
</comment>
<evidence type="ECO:0000256" key="11">
    <source>
        <dbReference type="ARBA" id="ARBA00023235"/>
    </source>
</evidence>
<dbReference type="InterPro" id="IPR057842">
    <property type="entry name" value="WH_MER3"/>
</dbReference>
<keyword evidence="11" id="KW-0413">Isomerase</keyword>
<dbReference type="InterPro" id="IPR011545">
    <property type="entry name" value="DEAD/DEAH_box_helicase_dom"/>
</dbReference>
<evidence type="ECO:0000256" key="2">
    <source>
        <dbReference type="ARBA" id="ARBA00004514"/>
    </source>
</evidence>
<keyword evidence="9" id="KW-0067">ATP-binding</keyword>
<dbReference type="RefSeq" id="XP_014672686.1">
    <property type="nucleotide sequence ID" value="XM_014817200.1"/>
</dbReference>
<dbReference type="SMART" id="SM00487">
    <property type="entry name" value="DEXDc"/>
    <property type="match status" value="2"/>
</dbReference>
<evidence type="ECO:0000256" key="12">
    <source>
        <dbReference type="ARBA" id="ARBA00023242"/>
    </source>
</evidence>
<dbReference type="InterPro" id="IPR035892">
    <property type="entry name" value="C2_domain_sf"/>
</dbReference>
<dbReference type="Pfam" id="PF00270">
    <property type="entry name" value="DEAD"/>
    <property type="match status" value="2"/>
</dbReference>
<keyword evidence="5" id="KW-0547">Nucleotide-binding</keyword>
<dbReference type="GeneID" id="106813137"/>
<dbReference type="SUPFAM" id="SSF46785">
    <property type="entry name" value="Winged helix' DNA-binding domain"/>
    <property type="match status" value="2"/>
</dbReference>
<evidence type="ECO:0000313" key="16">
    <source>
        <dbReference type="RefSeq" id="XP_014672686.1"/>
    </source>
</evidence>
<gene>
    <name evidence="16" type="primary">LOC106813137</name>
</gene>
<dbReference type="SMART" id="SM00382">
    <property type="entry name" value="AAA"/>
    <property type="match status" value="2"/>
</dbReference>